<feature type="domain" description="AprE-like beta-barrel" evidence="11">
    <location>
        <begin position="353"/>
        <end position="442"/>
    </location>
</feature>
<keyword evidence="13" id="KW-1185">Reference proteome</keyword>
<protein>
    <recommendedName>
        <fullName evidence="9">Membrane fusion protein (MFP) family protein</fullName>
    </recommendedName>
</protein>
<dbReference type="InterPro" id="IPR058781">
    <property type="entry name" value="HH_AprE-like"/>
</dbReference>
<keyword evidence="5 9" id="KW-0997">Cell inner membrane</keyword>
<keyword evidence="6" id="KW-0812">Transmembrane</keyword>
<dbReference type="PANTHER" id="PTHR30386">
    <property type="entry name" value="MEMBRANE FUSION SUBUNIT OF EMRAB-TOLC MULTIDRUG EFFLUX PUMP"/>
    <property type="match status" value="1"/>
</dbReference>
<evidence type="ECO:0000256" key="1">
    <source>
        <dbReference type="ARBA" id="ARBA00004377"/>
    </source>
</evidence>
<dbReference type="PROSITE" id="PS00543">
    <property type="entry name" value="HLYD_FAMILY"/>
    <property type="match status" value="1"/>
</dbReference>
<dbReference type="NCBIfam" id="TIGR01843">
    <property type="entry name" value="type_I_hlyD"/>
    <property type="match status" value="1"/>
</dbReference>
<dbReference type="PRINTS" id="PR01490">
    <property type="entry name" value="RTXTOXIND"/>
</dbReference>
<dbReference type="RefSeq" id="WP_307344819.1">
    <property type="nucleotide sequence ID" value="NZ_JAUSVS010000001.1"/>
</dbReference>
<keyword evidence="3 9" id="KW-0813">Transport</keyword>
<dbReference type="InterPro" id="IPR058982">
    <property type="entry name" value="Beta-barrel_AprE"/>
</dbReference>
<evidence type="ECO:0000256" key="3">
    <source>
        <dbReference type="ARBA" id="ARBA00022448"/>
    </source>
</evidence>
<dbReference type="InterPro" id="IPR006144">
    <property type="entry name" value="Secretion_HlyD_CS"/>
</dbReference>
<feature type="domain" description="AprE-like long alpha-helical hairpin" evidence="10">
    <location>
        <begin position="126"/>
        <end position="310"/>
    </location>
</feature>
<evidence type="ECO:0000256" key="2">
    <source>
        <dbReference type="ARBA" id="ARBA00009477"/>
    </source>
</evidence>
<organism evidence="12 13">
    <name type="scientific">Caulobacter ginsengisoli</name>
    <dbReference type="NCBI Taxonomy" id="400775"/>
    <lineage>
        <taxon>Bacteria</taxon>
        <taxon>Pseudomonadati</taxon>
        <taxon>Pseudomonadota</taxon>
        <taxon>Alphaproteobacteria</taxon>
        <taxon>Caulobacterales</taxon>
        <taxon>Caulobacteraceae</taxon>
        <taxon>Caulobacter</taxon>
    </lineage>
</organism>
<comment type="subcellular location">
    <subcellularLocation>
        <location evidence="1 9">Cell inner membrane</location>
        <topology evidence="1 9">Single-pass membrane protein</topology>
    </subcellularLocation>
</comment>
<evidence type="ECO:0000256" key="7">
    <source>
        <dbReference type="ARBA" id="ARBA00022989"/>
    </source>
</evidence>
<evidence type="ECO:0000259" key="11">
    <source>
        <dbReference type="Pfam" id="PF26002"/>
    </source>
</evidence>
<dbReference type="PANTHER" id="PTHR30386:SF27">
    <property type="entry name" value="MEMBRANE FUSION PROTEIN (MFP) FAMILY PROTEIN"/>
    <property type="match status" value="1"/>
</dbReference>
<proteinExistence type="inferred from homology"/>
<dbReference type="InterPro" id="IPR050739">
    <property type="entry name" value="MFP"/>
</dbReference>
<evidence type="ECO:0000256" key="9">
    <source>
        <dbReference type="RuleBase" id="RU365093"/>
    </source>
</evidence>
<dbReference type="SUPFAM" id="SSF111369">
    <property type="entry name" value="HlyD-like secretion proteins"/>
    <property type="match status" value="1"/>
</dbReference>
<dbReference type="Proteomes" id="UP001228905">
    <property type="component" value="Unassembled WGS sequence"/>
</dbReference>
<evidence type="ECO:0000259" key="10">
    <source>
        <dbReference type="Pfam" id="PF25994"/>
    </source>
</evidence>
<dbReference type="Pfam" id="PF26002">
    <property type="entry name" value="Beta-barrel_AprE"/>
    <property type="match status" value="1"/>
</dbReference>
<evidence type="ECO:0000313" key="12">
    <source>
        <dbReference type="EMBL" id="MDQ0462476.1"/>
    </source>
</evidence>
<evidence type="ECO:0000256" key="8">
    <source>
        <dbReference type="ARBA" id="ARBA00023136"/>
    </source>
</evidence>
<dbReference type="Gene3D" id="2.40.50.100">
    <property type="match status" value="2"/>
</dbReference>
<dbReference type="Gene3D" id="1.10.287.470">
    <property type="entry name" value="Helix hairpin bin"/>
    <property type="match status" value="1"/>
</dbReference>
<keyword evidence="4 9" id="KW-1003">Cell membrane</keyword>
<comment type="similarity">
    <text evidence="2 9">Belongs to the membrane fusion protein (MFP) (TC 8.A.1) family.</text>
</comment>
<accession>A0ABU0IKD2</accession>
<reference evidence="12 13" key="1">
    <citation type="submission" date="2023-07" db="EMBL/GenBank/DDBJ databases">
        <title>Genomic Encyclopedia of Type Strains, Phase IV (KMG-IV): sequencing the most valuable type-strain genomes for metagenomic binning, comparative biology and taxonomic classification.</title>
        <authorList>
            <person name="Goeker M."/>
        </authorList>
    </citation>
    <scope>NUCLEOTIDE SEQUENCE [LARGE SCALE GENOMIC DNA]</scope>
    <source>
        <strain evidence="12 13">DSM 18695</strain>
    </source>
</reference>
<name>A0ABU0IKD2_9CAUL</name>
<comment type="caution">
    <text evidence="12">The sequence shown here is derived from an EMBL/GenBank/DDBJ whole genome shotgun (WGS) entry which is preliminary data.</text>
</comment>
<keyword evidence="8" id="KW-0472">Membrane</keyword>
<evidence type="ECO:0000256" key="6">
    <source>
        <dbReference type="ARBA" id="ARBA00022692"/>
    </source>
</evidence>
<keyword evidence="7" id="KW-1133">Transmembrane helix</keyword>
<dbReference type="Gene3D" id="2.40.30.170">
    <property type="match status" value="1"/>
</dbReference>
<evidence type="ECO:0000313" key="13">
    <source>
        <dbReference type="Proteomes" id="UP001228905"/>
    </source>
</evidence>
<dbReference type="Pfam" id="PF25994">
    <property type="entry name" value="HH_AprE"/>
    <property type="match status" value="1"/>
</dbReference>
<evidence type="ECO:0000256" key="4">
    <source>
        <dbReference type="ARBA" id="ARBA00022475"/>
    </source>
</evidence>
<sequence>MFGGIKRHLEVLFESFRLDRDAARERQASADPGFLPAALEILETPPNPLGRAILWLMLAFLTLATLWAFLGSVDVVASANGKVSPRGQVKLIQAADAGVVRAIRVTEGQEVKAGQALMDLDPTVTAADVEQARQALLSAQIDVARSTALVDYAQGRTPRFIAPQGADPASVRTQQAFVTAKIAENSTALAGLRQEQAQRRGDLVMVDSEAEKLSQQLPLAEDQLKGLEKLQGQGYAPTMRVSEVRQRVIGIRQDLAIRRAERDKSIAAIASVDAQIGKLKSEFFREALDALTEAQANERLRSEELKKASDKAALTILYAPVDGVIEQIQVHTIGGVVKPADPLMVLVPKGAELIVDAQVLNRDAGFVRTGQLVEVKLEAYPFTKYGVVPGRVEAISRDAVPDKELGLVYAARVKLLRPWIKVDGRMMLLEPGLSATAEIRTGQRRIIEYLLSPLAKRVREAGRER</sequence>
<dbReference type="EMBL" id="JAUSVS010000001">
    <property type="protein sequence ID" value="MDQ0462476.1"/>
    <property type="molecule type" value="Genomic_DNA"/>
</dbReference>
<gene>
    <name evidence="12" type="ORF">QO010_000224</name>
</gene>
<evidence type="ECO:0000256" key="5">
    <source>
        <dbReference type="ARBA" id="ARBA00022519"/>
    </source>
</evidence>
<dbReference type="InterPro" id="IPR010129">
    <property type="entry name" value="T1SS_HlyD"/>
</dbReference>